<protein>
    <submittedName>
        <fullName evidence="1">Uncharacterized protein</fullName>
    </submittedName>
</protein>
<dbReference type="AlphaFoldDB" id="A0A1V9G4K8"/>
<comment type="caution">
    <text evidence="1">The sequence shown here is derived from an EMBL/GenBank/DDBJ whole genome shotgun (WGS) entry which is preliminary data.</text>
</comment>
<accession>A0A1V9G4K8</accession>
<evidence type="ECO:0000313" key="1">
    <source>
        <dbReference type="EMBL" id="OQP65438.1"/>
    </source>
</evidence>
<evidence type="ECO:0000313" key="2">
    <source>
        <dbReference type="Proteomes" id="UP000192796"/>
    </source>
</evidence>
<dbReference type="STRING" id="1703345.A3860_17390"/>
<reference evidence="1 2" key="1">
    <citation type="submission" date="2016-03" db="EMBL/GenBank/DDBJ databases">
        <title>Niastella vici sp. nov., isolated from farmland soil.</title>
        <authorList>
            <person name="Chen L."/>
            <person name="Wang D."/>
            <person name="Yang S."/>
            <person name="Wang G."/>
        </authorList>
    </citation>
    <scope>NUCLEOTIDE SEQUENCE [LARGE SCALE GENOMIC DNA]</scope>
    <source>
        <strain evidence="1 2">DJ57</strain>
    </source>
</reference>
<dbReference type="OrthoDB" id="489312at2"/>
<sequence>MYKNKAKRIVLGEGETIGHKHVLSSKSPIGFDKGDNDSIKFMLNEVGIFTHDEHEHMVFEPDKYRSYHQVEFNPMDGTTNNVFD</sequence>
<proteinExistence type="predicted"/>
<keyword evidence="2" id="KW-1185">Reference proteome</keyword>
<name>A0A1V9G4K8_9BACT</name>
<dbReference type="RefSeq" id="WP_081146265.1">
    <property type="nucleotide sequence ID" value="NZ_LVYD01000024.1"/>
</dbReference>
<dbReference type="EMBL" id="LVYD01000024">
    <property type="protein sequence ID" value="OQP65438.1"/>
    <property type="molecule type" value="Genomic_DNA"/>
</dbReference>
<gene>
    <name evidence="1" type="ORF">A3860_17390</name>
</gene>
<dbReference type="Proteomes" id="UP000192796">
    <property type="component" value="Unassembled WGS sequence"/>
</dbReference>
<organism evidence="1 2">
    <name type="scientific">Niastella vici</name>
    <dbReference type="NCBI Taxonomy" id="1703345"/>
    <lineage>
        <taxon>Bacteria</taxon>
        <taxon>Pseudomonadati</taxon>
        <taxon>Bacteroidota</taxon>
        <taxon>Chitinophagia</taxon>
        <taxon>Chitinophagales</taxon>
        <taxon>Chitinophagaceae</taxon>
        <taxon>Niastella</taxon>
    </lineage>
</organism>